<keyword evidence="2" id="KW-1185">Reference proteome</keyword>
<proteinExistence type="predicted"/>
<organism evidence="1 2">
    <name type="scientific">Bifidobacterium mongoliense DSM 21395</name>
    <dbReference type="NCBI Taxonomy" id="1437603"/>
    <lineage>
        <taxon>Bacteria</taxon>
        <taxon>Bacillati</taxon>
        <taxon>Actinomycetota</taxon>
        <taxon>Actinomycetes</taxon>
        <taxon>Bifidobacteriales</taxon>
        <taxon>Bifidobacteriaceae</taxon>
        <taxon>Bifidobacterium</taxon>
    </lineage>
</organism>
<gene>
    <name evidence="1" type="ORF">BMON_1130</name>
</gene>
<accession>A0A087BZT3</accession>
<dbReference type="AlphaFoldDB" id="A0A087BZT3"/>
<name>A0A087BZT3_9BIFI</name>
<comment type="caution">
    <text evidence="1">The sequence shown here is derived from an EMBL/GenBank/DDBJ whole genome shotgun (WGS) entry which is preliminary data.</text>
</comment>
<dbReference type="EMBL" id="JGZE01000013">
    <property type="protein sequence ID" value="KFI76533.1"/>
    <property type="molecule type" value="Genomic_DNA"/>
</dbReference>
<dbReference type="OrthoDB" id="3194419at2"/>
<evidence type="ECO:0000313" key="1">
    <source>
        <dbReference type="EMBL" id="KFI76533.1"/>
    </source>
</evidence>
<evidence type="ECO:0000313" key="2">
    <source>
        <dbReference type="Proteomes" id="UP000029082"/>
    </source>
</evidence>
<dbReference type="Proteomes" id="UP000029082">
    <property type="component" value="Unassembled WGS sequence"/>
</dbReference>
<dbReference type="RefSeq" id="WP_033513239.1">
    <property type="nucleotide sequence ID" value="NZ_JDUO01000011.1"/>
</dbReference>
<protein>
    <submittedName>
        <fullName evidence="1">Uncharacterized protein</fullName>
    </submittedName>
</protein>
<sequence>MSERLDLVDLTTGRLLRELPDVDFSWDRQLRDSQINARRQNMNEDGITSLSLPWNAFDDETNYEQLFMPGYRGVLYSLDGVPQVLSEISDTVDDGDTIQITLNSIRAMLDRLHVIPEQAVQDQMRGDPTAIAHAVLTINGVDLGSIGKRELIAVTQKGHALPPISFDNDRPGNTNDHERNVRGFNLANITAGHLLDNLANLGPDIDIRPVMVDDRTIRLNYTWGHPQLTQPRIWTFDWKKGAPGGDVLSCSFQRNADNLADRVYATGGGSDEQTLVAVAQSPRIPSDRLMREKTVSDTSIEDQGQLQNLADNELKVSQDVQGQLTIRLAVHGVTPVSRICPGDLADITIAGLPSMNNARARTYRMRFMRLSGEKGNPIATALMDVVSATSYDILEE</sequence>
<reference evidence="1 2" key="1">
    <citation type="submission" date="2014-03" db="EMBL/GenBank/DDBJ databases">
        <title>Genomics of Bifidobacteria.</title>
        <authorList>
            <person name="Ventura M."/>
            <person name="Milani C."/>
            <person name="Lugli G.A."/>
        </authorList>
    </citation>
    <scope>NUCLEOTIDE SEQUENCE [LARGE SCALE GENOMIC DNA]</scope>
    <source>
        <strain evidence="1 2">DSM 21395</strain>
    </source>
</reference>
<dbReference type="eggNOG" id="ENOG5033HB6">
    <property type="taxonomic scope" value="Bacteria"/>
</dbReference>
<dbReference type="STRING" id="1437603.GCA_000771525_00360"/>
<dbReference type="GeneID" id="93094904"/>